<dbReference type="CDD" id="cd24015">
    <property type="entry name" value="ASKHA_NBD_PanK-III"/>
    <property type="match status" value="1"/>
</dbReference>
<dbReference type="AlphaFoldDB" id="T1B019"/>
<dbReference type="Gene3D" id="3.30.420.40">
    <property type="match status" value="1"/>
</dbReference>
<dbReference type="PANTHER" id="PTHR34265:SF1">
    <property type="entry name" value="TYPE III PANTOTHENATE KINASE"/>
    <property type="match status" value="1"/>
</dbReference>
<keyword evidence="6" id="KW-0547">Nucleotide-binding</keyword>
<dbReference type="InterPro" id="IPR043129">
    <property type="entry name" value="ATPase_NBD"/>
</dbReference>
<keyword evidence="4" id="KW-0963">Cytoplasm</keyword>
<dbReference type="EMBL" id="AUZZ01006461">
    <property type="protein sequence ID" value="EQD46269.1"/>
    <property type="molecule type" value="Genomic_DNA"/>
</dbReference>
<comment type="subcellular location">
    <subcellularLocation>
        <location evidence="2">Cytoplasm</location>
    </subcellularLocation>
</comment>
<dbReference type="GO" id="GO:0005737">
    <property type="term" value="C:cytoplasm"/>
    <property type="evidence" value="ECO:0007669"/>
    <property type="project" value="UniProtKB-SubCell"/>
</dbReference>
<keyword evidence="7" id="KW-0418">Kinase</keyword>
<comment type="cofactor">
    <cofactor evidence="1">
        <name>K(+)</name>
        <dbReference type="ChEBI" id="CHEBI:29103"/>
    </cofactor>
</comment>
<evidence type="ECO:0000256" key="5">
    <source>
        <dbReference type="ARBA" id="ARBA00022679"/>
    </source>
</evidence>
<accession>T1B019</accession>
<evidence type="ECO:0000256" key="8">
    <source>
        <dbReference type="ARBA" id="ARBA00022840"/>
    </source>
</evidence>
<evidence type="ECO:0000256" key="11">
    <source>
        <dbReference type="ARBA" id="ARBA00038036"/>
    </source>
</evidence>
<comment type="caution">
    <text evidence="13">The sequence shown here is derived from an EMBL/GenBank/DDBJ whole genome shotgun (WGS) entry which is preliminary data.</text>
</comment>
<gene>
    <name evidence="13" type="ORF">B2A_08953</name>
</gene>
<feature type="non-terminal residue" evidence="13">
    <location>
        <position position="1"/>
    </location>
</feature>
<dbReference type="GO" id="GO:0015937">
    <property type="term" value="P:coenzyme A biosynthetic process"/>
    <property type="evidence" value="ECO:0007669"/>
    <property type="project" value="UniProtKB-KW"/>
</dbReference>
<keyword evidence="9" id="KW-0630">Potassium</keyword>
<protein>
    <recommendedName>
        <fullName evidence="12">Type III pantothenate kinase</fullName>
    </recommendedName>
</protein>
<dbReference type="Pfam" id="PF03309">
    <property type="entry name" value="Pan_kinase"/>
    <property type="match status" value="1"/>
</dbReference>
<evidence type="ECO:0000256" key="4">
    <source>
        <dbReference type="ARBA" id="ARBA00022490"/>
    </source>
</evidence>
<reference evidence="13" key="1">
    <citation type="submission" date="2013-08" db="EMBL/GenBank/DDBJ databases">
        <authorList>
            <person name="Mendez C."/>
            <person name="Richter M."/>
            <person name="Ferrer M."/>
            <person name="Sanchez J."/>
        </authorList>
    </citation>
    <scope>NUCLEOTIDE SEQUENCE</scope>
</reference>
<sequence>AYREPASMGIDRLLGLVAARAAGDAPCVLAGLGTALTLDALGADGCHRGGLIVAAPALMQQALLDAAGRVRAQGDGRVVWLADNTEDALGSGAWLAATTLVERFCEESAPALGAQPRLLLAGGDAPRLQAQLRRPAQLFPDAVLRGLAIAAHAQRDAG</sequence>
<evidence type="ECO:0000313" key="13">
    <source>
        <dbReference type="EMBL" id="EQD46269.1"/>
    </source>
</evidence>
<dbReference type="PANTHER" id="PTHR34265">
    <property type="entry name" value="TYPE III PANTOTHENATE KINASE"/>
    <property type="match status" value="1"/>
</dbReference>
<evidence type="ECO:0000256" key="6">
    <source>
        <dbReference type="ARBA" id="ARBA00022741"/>
    </source>
</evidence>
<organism evidence="13">
    <name type="scientific">mine drainage metagenome</name>
    <dbReference type="NCBI Taxonomy" id="410659"/>
    <lineage>
        <taxon>unclassified sequences</taxon>
        <taxon>metagenomes</taxon>
        <taxon>ecological metagenomes</taxon>
    </lineage>
</organism>
<dbReference type="InterPro" id="IPR004619">
    <property type="entry name" value="Type_III_PanK"/>
</dbReference>
<evidence type="ECO:0000256" key="3">
    <source>
        <dbReference type="ARBA" id="ARBA00011738"/>
    </source>
</evidence>
<dbReference type="GO" id="GO:0005524">
    <property type="term" value="F:ATP binding"/>
    <property type="evidence" value="ECO:0007669"/>
    <property type="project" value="UniProtKB-KW"/>
</dbReference>
<evidence type="ECO:0000256" key="12">
    <source>
        <dbReference type="ARBA" id="ARBA00040883"/>
    </source>
</evidence>
<proteinExistence type="inferred from homology"/>
<name>T1B019_9ZZZZ</name>
<dbReference type="GO" id="GO:0004594">
    <property type="term" value="F:pantothenate kinase activity"/>
    <property type="evidence" value="ECO:0007669"/>
    <property type="project" value="InterPro"/>
</dbReference>
<comment type="subunit">
    <text evidence="3">Homodimer.</text>
</comment>
<evidence type="ECO:0000256" key="9">
    <source>
        <dbReference type="ARBA" id="ARBA00022958"/>
    </source>
</evidence>
<evidence type="ECO:0000256" key="2">
    <source>
        <dbReference type="ARBA" id="ARBA00004496"/>
    </source>
</evidence>
<evidence type="ECO:0000256" key="7">
    <source>
        <dbReference type="ARBA" id="ARBA00022777"/>
    </source>
</evidence>
<keyword evidence="10" id="KW-0173">Coenzyme A biosynthesis</keyword>
<evidence type="ECO:0000256" key="1">
    <source>
        <dbReference type="ARBA" id="ARBA00001958"/>
    </source>
</evidence>
<evidence type="ECO:0000256" key="10">
    <source>
        <dbReference type="ARBA" id="ARBA00022993"/>
    </source>
</evidence>
<dbReference type="SUPFAM" id="SSF53067">
    <property type="entry name" value="Actin-like ATPase domain"/>
    <property type="match status" value="1"/>
</dbReference>
<reference evidence="13" key="2">
    <citation type="journal article" date="2014" name="ISME J.">
        <title>Microbial stratification in low pH oxic and suboxic macroscopic growths along an acid mine drainage.</title>
        <authorList>
            <person name="Mendez-Garcia C."/>
            <person name="Mesa V."/>
            <person name="Sprenger R.R."/>
            <person name="Richter M."/>
            <person name="Diez M.S."/>
            <person name="Solano J."/>
            <person name="Bargiela R."/>
            <person name="Golyshina O.V."/>
            <person name="Manteca A."/>
            <person name="Ramos J.L."/>
            <person name="Gallego J.R."/>
            <person name="Llorente I."/>
            <person name="Martins Dos Santos V.A."/>
            <person name="Jensen O.N."/>
            <person name="Pelaez A.I."/>
            <person name="Sanchez J."/>
            <person name="Ferrer M."/>
        </authorList>
    </citation>
    <scope>NUCLEOTIDE SEQUENCE</scope>
</reference>
<comment type="similarity">
    <text evidence="11">Belongs to the type III pantothenate kinase family.</text>
</comment>
<keyword evidence="8" id="KW-0067">ATP-binding</keyword>
<keyword evidence="5" id="KW-0808">Transferase</keyword>